<keyword evidence="4" id="KW-1185">Reference proteome</keyword>
<keyword evidence="1" id="KW-0694">RNA-binding</keyword>
<protein>
    <recommendedName>
        <fullName evidence="2">Dicer dsRNA-binding fold domain-containing protein</fullName>
    </recommendedName>
</protein>
<evidence type="ECO:0000313" key="4">
    <source>
        <dbReference type="Proteomes" id="UP001430953"/>
    </source>
</evidence>
<dbReference type="EMBL" id="JADYXP020000019">
    <property type="protein sequence ID" value="KAL0105046.1"/>
    <property type="molecule type" value="Genomic_DNA"/>
</dbReference>
<organism evidence="3 4">
    <name type="scientific">Cardiocondyla obscurior</name>
    <dbReference type="NCBI Taxonomy" id="286306"/>
    <lineage>
        <taxon>Eukaryota</taxon>
        <taxon>Metazoa</taxon>
        <taxon>Ecdysozoa</taxon>
        <taxon>Arthropoda</taxon>
        <taxon>Hexapoda</taxon>
        <taxon>Insecta</taxon>
        <taxon>Pterygota</taxon>
        <taxon>Neoptera</taxon>
        <taxon>Endopterygota</taxon>
        <taxon>Hymenoptera</taxon>
        <taxon>Apocrita</taxon>
        <taxon>Aculeata</taxon>
        <taxon>Formicoidea</taxon>
        <taxon>Formicidae</taxon>
        <taxon>Myrmicinae</taxon>
        <taxon>Cardiocondyla</taxon>
    </lineage>
</organism>
<dbReference type="GO" id="GO:0003723">
    <property type="term" value="F:RNA binding"/>
    <property type="evidence" value="ECO:0007669"/>
    <property type="project" value="UniProtKB-UniRule"/>
</dbReference>
<gene>
    <name evidence="3" type="ORF">PUN28_016582</name>
</gene>
<dbReference type="InterPro" id="IPR005034">
    <property type="entry name" value="Dicer_dimerisation"/>
</dbReference>
<dbReference type="GO" id="GO:0016891">
    <property type="term" value="F:RNA endonuclease activity producing 5'-phosphomonoesters, hydrolytic mechanism"/>
    <property type="evidence" value="ECO:0007669"/>
    <property type="project" value="InterPro"/>
</dbReference>
<name>A0AAW2ES16_9HYME</name>
<evidence type="ECO:0000256" key="1">
    <source>
        <dbReference type="PROSITE-ProRule" id="PRU00657"/>
    </source>
</evidence>
<dbReference type="Proteomes" id="UP001430953">
    <property type="component" value="Unassembled WGS sequence"/>
</dbReference>
<dbReference type="AlphaFoldDB" id="A0AAW2ES16"/>
<reference evidence="3 4" key="1">
    <citation type="submission" date="2023-03" db="EMBL/GenBank/DDBJ databases">
        <title>High recombination rates correlate with genetic variation in Cardiocondyla obscurior ants.</title>
        <authorList>
            <person name="Errbii M."/>
        </authorList>
    </citation>
    <scope>NUCLEOTIDE SEQUENCE [LARGE SCALE GENOMIC DNA]</scope>
    <source>
        <strain evidence="3">Alpha-2009</strain>
        <tissue evidence="3">Whole body</tissue>
    </source>
</reference>
<comment type="caution">
    <text evidence="3">The sequence shown here is derived from an EMBL/GenBank/DDBJ whole genome shotgun (WGS) entry which is preliminary data.</text>
</comment>
<feature type="domain" description="Dicer dsRNA-binding fold" evidence="2">
    <location>
        <begin position="155"/>
        <end position="172"/>
    </location>
</feature>
<evidence type="ECO:0000259" key="2">
    <source>
        <dbReference type="PROSITE" id="PS51327"/>
    </source>
</evidence>
<sequence>MRPPPPPTVVSSFLVVLPRERKAPPGEETEEIKEDGARFCARVQHPLTLHTAFSPALPLSLPLHRPRPPLSLTSTASLARPFSRQPPLRRRLQSFRLPTPYKRSCCPFITTTPATTTTERPTATSFPALSSLSSFTVFHRSSLLPATFDAPPPATISFVSSFCSRAPSRDPY</sequence>
<dbReference type="PROSITE" id="PS51327">
    <property type="entry name" value="DICER_DSRBF"/>
    <property type="match status" value="1"/>
</dbReference>
<accession>A0AAW2ES16</accession>
<proteinExistence type="predicted"/>
<evidence type="ECO:0000313" key="3">
    <source>
        <dbReference type="EMBL" id="KAL0105046.1"/>
    </source>
</evidence>